<dbReference type="Pfam" id="PF07885">
    <property type="entry name" value="Ion_trans_2"/>
    <property type="match status" value="1"/>
</dbReference>
<feature type="transmembrane region" description="Helical" evidence="1">
    <location>
        <begin position="264"/>
        <end position="289"/>
    </location>
</feature>
<sequence length="934" mass="107154">MGNEWSSRHAWIIKTRERSTYMEHQESGTGFSIRHPWKRVAAALLLLGLNTLAHFLNPVAASRAFVSIPLYATAYNFIFRAPLPDDTTTTLTIRVVLGLFSALLGCFLTRVIVFPFLRRYLSMFSAGHAQLRRQAKVDKSEGGLVASNYRTVNASANGGRPYSIDVHCGSISQGSWTLMLLLTPLFVALIATVYNAFVPPSLAVTSILPIRYVDCYPALRAISIAVNVVLFISICDIMLQDHARCEAVYDNWMPRFRVLWRYQWLRIVLFWLLLSATIVFAILGLPQMHKTMFDAYLQHIPVNIFYMESWRSLVSGAVVMLDFVVLMQDWDFPTMGSPKHVLIPGFSTNSFSIHLGKRQLVFTCKWIIMSLILLLLPLDMWSLIQQLYYIPNKYGQVTDAKTHQILSVTNTTYLDLHNCGALCYNIADNEAKNVGTEPTTGRYFGWPMEDKFPAICLVLFALFLFVRMIAFEDGKFVVSSKMQGVKEQNYRRQLESTTLPQQALLDLERLAEIKRLYSLRKHADDICVALCLFGLIMMLLQLRCIWQVGVIFANESYPSNMFSSPGQTYALLIFFSTILLLFVLVHRFKLTVDILKLRNKLPESTSIWRHPRIRFQLLLEIIVNLLIVPPFVIGSFVINEFQMKSRTCSAPMVLRDDNKCFLILRYPYETFGMIMFLRLYWIVRLVRNHSGFYGQRVDFIGSLNNVSTDSPLWHFRAIFYHKPVFAFLTCTIITWVATAVGVSVMERPLPSPLDSEITAMWMIIVTMATVGYGDYVPRTHAGRVITVIGGILGGVIVISMLTSLFMGSLQTTRGEEKVLHVVRYKRWQRHRLNASVNLIAAAWRLKKLREKKSPLDDAYRRLFKYMQQVRELRLGAVTEGEDTVGMVRQWHQESIDPIFKRISDQRNHTVDELEKKIHHIRDLVQTVHSLRGSR</sequence>
<dbReference type="SUPFAM" id="SSF81324">
    <property type="entry name" value="Voltage-gated potassium channels"/>
    <property type="match status" value="1"/>
</dbReference>
<dbReference type="GO" id="GO:0016020">
    <property type="term" value="C:membrane"/>
    <property type="evidence" value="ECO:0007669"/>
    <property type="project" value="InterPro"/>
</dbReference>
<protein>
    <recommendedName>
        <fullName evidence="2">Potassium channel domain-containing protein</fullName>
    </recommendedName>
</protein>
<keyword evidence="4" id="KW-1185">Reference proteome</keyword>
<evidence type="ECO:0000313" key="4">
    <source>
        <dbReference type="Proteomes" id="UP000481153"/>
    </source>
</evidence>
<dbReference type="Proteomes" id="UP000481153">
    <property type="component" value="Unassembled WGS sequence"/>
</dbReference>
<proteinExistence type="predicted"/>
<feature type="transmembrane region" description="Helical" evidence="1">
    <location>
        <begin position="366"/>
        <end position="384"/>
    </location>
</feature>
<comment type="caution">
    <text evidence="3">The sequence shown here is derived from an EMBL/GenBank/DDBJ whole genome shotgun (WGS) entry which is preliminary data.</text>
</comment>
<feature type="transmembrane region" description="Helical" evidence="1">
    <location>
        <begin position="724"/>
        <end position="745"/>
    </location>
</feature>
<dbReference type="InterPro" id="IPR015449">
    <property type="entry name" value="K_chnl_Ca-activ_SK"/>
</dbReference>
<dbReference type="PANTHER" id="PTHR10153">
    <property type="entry name" value="SMALL CONDUCTANCE CALCIUM-ACTIVATED POTASSIUM CHANNEL"/>
    <property type="match status" value="1"/>
</dbReference>
<dbReference type="EMBL" id="VJMJ01000291">
    <property type="protein sequence ID" value="KAF0723953.1"/>
    <property type="molecule type" value="Genomic_DNA"/>
</dbReference>
<feature type="transmembrane region" description="Helical" evidence="1">
    <location>
        <begin position="309"/>
        <end position="327"/>
    </location>
</feature>
<evidence type="ECO:0000313" key="3">
    <source>
        <dbReference type="EMBL" id="KAF0723953.1"/>
    </source>
</evidence>
<name>A0A6G0WA00_9STRA</name>
<dbReference type="AlphaFoldDB" id="A0A6G0WA00"/>
<dbReference type="GO" id="GO:0016286">
    <property type="term" value="F:small conductance calcium-activated potassium channel activity"/>
    <property type="evidence" value="ECO:0007669"/>
    <property type="project" value="InterPro"/>
</dbReference>
<dbReference type="InterPro" id="IPR013099">
    <property type="entry name" value="K_chnl_dom"/>
</dbReference>
<evidence type="ECO:0000259" key="2">
    <source>
        <dbReference type="Pfam" id="PF07885"/>
    </source>
</evidence>
<feature type="transmembrane region" description="Helical" evidence="1">
    <location>
        <begin position="178"/>
        <end position="198"/>
    </location>
</feature>
<feature type="transmembrane region" description="Helical" evidence="1">
    <location>
        <begin position="95"/>
        <end position="117"/>
    </location>
</feature>
<accession>A0A6G0WA00</accession>
<gene>
    <name evidence="3" type="ORF">Ae201684_017262</name>
</gene>
<dbReference type="VEuPathDB" id="FungiDB:AeMF1_013086"/>
<feature type="transmembrane region" description="Helical" evidence="1">
    <location>
        <begin position="617"/>
        <end position="638"/>
    </location>
</feature>
<reference evidence="3 4" key="1">
    <citation type="submission" date="2019-07" db="EMBL/GenBank/DDBJ databases">
        <title>Genomics analysis of Aphanomyces spp. identifies a new class of oomycete effector associated with host adaptation.</title>
        <authorList>
            <person name="Gaulin E."/>
        </authorList>
    </citation>
    <scope>NUCLEOTIDE SEQUENCE [LARGE SCALE GENOMIC DNA]</scope>
    <source>
        <strain evidence="3 4">ATCC 201684</strain>
    </source>
</reference>
<dbReference type="Pfam" id="PF15113">
    <property type="entry name" value="TMEM117"/>
    <property type="match status" value="1"/>
</dbReference>
<feature type="transmembrane region" description="Helical" evidence="1">
    <location>
        <begin position="526"/>
        <end position="549"/>
    </location>
</feature>
<dbReference type="Gene3D" id="1.10.287.70">
    <property type="match status" value="1"/>
</dbReference>
<feature type="transmembrane region" description="Helical" evidence="1">
    <location>
        <begin position="569"/>
        <end position="588"/>
    </location>
</feature>
<feature type="transmembrane region" description="Helical" evidence="1">
    <location>
        <begin position="40"/>
        <end position="57"/>
    </location>
</feature>
<feature type="transmembrane region" description="Helical" evidence="1">
    <location>
        <begin position="452"/>
        <end position="471"/>
    </location>
</feature>
<keyword evidence="1" id="KW-0472">Membrane</keyword>
<evidence type="ECO:0000256" key="1">
    <source>
        <dbReference type="SAM" id="Phobius"/>
    </source>
</evidence>
<feature type="transmembrane region" description="Helical" evidence="1">
    <location>
        <begin position="218"/>
        <end position="239"/>
    </location>
</feature>
<organism evidence="3 4">
    <name type="scientific">Aphanomyces euteiches</name>
    <dbReference type="NCBI Taxonomy" id="100861"/>
    <lineage>
        <taxon>Eukaryota</taxon>
        <taxon>Sar</taxon>
        <taxon>Stramenopiles</taxon>
        <taxon>Oomycota</taxon>
        <taxon>Saprolegniomycetes</taxon>
        <taxon>Saprolegniales</taxon>
        <taxon>Verrucalvaceae</taxon>
        <taxon>Aphanomyces</taxon>
    </lineage>
</organism>
<feature type="transmembrane region" description="Helical" evidence="1">
    <location>
        <begin position="666"/>
        <end position="686"/>
    </location>
</feature>
<keyword evidence="1" id="KW-0812">Transmembrane</keyword>
<keyword evidence="1" id="KW-1133">Transmembrane helix</keyword>
<feature type="domain" description="Potassium channel" evidence="2">
    <location>
        <begin position="753"/>
        <end position="805"/>
    </location>
</feature>
<dbReference type="InterPro" id="IPR029370">
    <property type="entry name" value="TMEM117"/>
</dbReference>
<feature type="transmembrane region" description="Helical" evidence="1">
    <location>
        <begin position="784"/>
        <end position="806"/>
    </location>
</feature>
<feature type="transmembrane region" description="Helical" evidence="1">
    <location>
        <begin position="757"/>
        <end position="777"/>
    </location>
</feature>